<feature type="binding site" evidence="11">
    <location>
        <position position="52"/>
    </location>
    <ligand>
        <name>Zn(2+)</name>
        <dbReference type="ChEBI" id="CHEBI:29105"/>
    </ligand>
</feature>
<dbReference type="FunFam" id="3.30.160.60:FF:001465">
    <property type="entry name" value="Zinc finger protein 560"/>
    <property type="match status" value="1"/>
</dbReference>
<feature type="domain" description="C2H2-type" evidence="12">
    <location>
        <begin position="330"/>
        <end position="353"/>
    </location>
</feature>
<dbReference type="InterPro" id="IPR036236">
    <property type="entry name" value="Znf_C2H2_sf"/>
</dbReference>
<evidence type="ECO:0000259" key="12">
    <source>
        <dbReference type="PROSITE" id="PS50157"/>
    </source>
</evidence>
<evidence type="ECO:0000256" key="11">
    <source>
        <dbReference type="PROSITE-ProRule" id="PRU01263"/>
    </source>
</evidence>
<keyword evidence="5 11" id="KW-0862">Zinc</keyword>
<dbReference type="SUPFAM" id="SSF57667">
    <property type="entry name" value="beta-beta-alpha zinc fingers"/>
    <property type="match status" value="3"/>
</dbReference>
<dbReference type="GO" id="GO:0003677">
    <property type="term" value="F:DNA binding"/>
    <property type="evidence" value="ECO:0007669"/>
    <property type="project" value="UniProtKB-KW"/>
</dbReference>
<evidence type="ECO:0000256" key="6">
    <source>
        <dbReference type="ARBA" id="ARBA00023015"/>
    </source>
</evidence>
<evidence type="ECO:0000256" key="4">
    <source>
        <dbReference type="ARBA" id="ARBA00022771"/>
    </source>
</evidence>
<evidence type="ECO:0000256" key="1">
    <source>
        <dbReference type="ARBA" id="ARBA00004123"/>
    </source>
</evidence>
<keyword evidence="7" id="KW-0238">DNA-binding</keyword>
<dbReference type="GO" id="GO:0000122">
    <property type="term" value="P:negative regulation of transcription by RNA polymerase II"/>
    <property type="evidence" value="ECO:0007669"/>
    <property type="project" value="UniProtKB-ARBA"/>
</dbReference>
<dbReference type="PROSITE" id="PS00028">
    <property type="entry name" value="ZINC_FINGER_C2H2_1"/>
    <property type="match status" value="4"/>
</dbReference>
<dbReference type="PANTHER" id="PTHR16515:SF49">
    <property type="entry name" value="GASTRULA ZINC FINGER PROTEIN XLCGF49.1-LIKE-RELATED"/>
    <property type="match status" value="1"/>
</dbReference>
<evidence type="ECO:0000313" key="15">
    <source>
        <dbReference type="Proteomes" id="UP000268350"/>
    </source>
</evidence>
<feature type="binding site" evidence="11">
    <location>
        <position position="55"/>
    </location>
    <ligand>
        <name>Zn(2+)</name>
        <dbReference type="ChEBI" id="CHEBI:29105"/>
    </ligand>
</feature>
<proteinExistence type="predicted"/>
<dbReference type="InterPro" id="IPR012934">
    <property type="entry name" value="Znf_AD"/>
</dbReference>
<dbReference type="PROSITE" id="PS50157">
    <property type="entry name" value="ZINC_FINGER_C2H2_2"/>
    <property type="match status" value="5"/>
</dbReference>
<evidence type="ECO:0000256" key="5">
    <source>
        <dbReference type="ARBA" id="ARBA00022833"/>
    </source>
</evidence>
<keyword evidence="6" id="KW-0805">Transcription regulation</keyword>
<dbReference type="SMART" id="SM00355">
    <property type="entry name" value="ZnF_C2H2"/>
    <property type="match status" value="5"/>
</dbReference>
<dbReference type="OrthoDB" id="6077919at2759"/>
<dbReference type="Gene3D" id="3.30.160.60">
    <property type="entry name" value="Classic Zinc Finger"/>
    <property type="match status" value="5"/>
</dbReference>
<dbReference type="InterPro" id="IPR050331">
    <property type="entry name" value="Zinc_finger"/>
</dbReference>
<evidence type="ECO:0000256" key="3">
    <source>
        <dbReference type="ARBA" id="ARBA00022737"/>
    </source>
</evidence>
<evidence type="ECO:0000313" key="14">
    <source>
        <dbReference type="EMBL" id="SPP84335.1"/>
    </source>
</evidence>
<dbReference type="FunFam" id="3.30.160.60:FF:000446">
    <property type="entry name" value="Zinc finger protein"/>
    <property type="match status" value="1"/>
</dbReference>
<feature type="domain" description="C2H2-type" evidence="12">
    <location>
        <begin position="218"/>
        <end position="245"/>
    </location>
</feature>
<evidence type="ECO:0000256" key="2">
    <source>
        <dbReference type="ARBA" id="ARBA00022723"/>
    </source>
</evidence>
<accession>A0A3B0JQD1</accession>
<dbReference type="Pfam" id="PF07776">
    <property type="entry name" value="zf-AD"/>
    <property type="match status" value="1"/>
</dbReference>
<gene>
    <name evidence="14" type="ORF">DGUA_6G016886</name>
</gene>
<reference evidence="15" key="1">
    <citation type="submission" date="2018-01" db="EMBL/GenBank/DDBJ databases">
        <authorList>
            <person name="Alioto T."/>
            <person name="Alioto T."/>
        </authorList>
    </citation>
    <scope>NUCLEOTIDE SEQUENCE [LARGE SCALE GENOMIC DNA]</scope>
</reference>
<dbReference type="SUPFAM" id="SSF57716">
    <property type="entry name" value="Glucocorticoid receptor-like (DNA-binding domain)"/>
    <property type="match status" value="1"/>
</dbReference>
<dbReference type="GO" id="GO:0005634">
    <property type="term" value="C:nucleus"/>
    <property type="evidence" value="ECO:0007669"/>
    <property type="project" value="UniProtKB-SubCell"/>
</dbReference>
<evidence type="ECO:0000256" key="7">
    <source>
        <dbReference type="ARBA" id="ARBA00023125"/>
    </source>
</evidence>
<comment type="subcellular location">
    <subcellularLocation>
        <location evidence="1">Nucleus</location>
    </subcellularLocation>
</comment>
<keyword evidence="9" id="KW-0539">Nucleus</keyword>
<dbReference type="GO" id="GO:0008270">
    <property type="term" value="F:zinc ion binding"/>
    <property type="evidence" value="ECO:0007669"/>
    <property type="project" value="UniProtKB-UniRule"/>
</dbReference>
<evidence type="ECO:0000256" key="8">
    <source>
        <dbReference type="ARBA" id="ARBA00023163"/>
    </source>
</evidence>
<feature type="binding site" evidence="11">
    <location>
        <position position="10"/>
    </location>
    <ligand>
        <name>Zn(2+)</name>
        <dbReference type="ChEBI" id="CHEBI:29105"/>
    </ligand>
</feature>
<feature type="domain" description="C2H2-type" evidence="12">
    <location>
        <begin position="246"/>
        <end position="273"/>
    </location>
</feature>
<evidence type="ECO:0000256" key="10">
    <source>
        <dbReference type="PROSITE-ProRule" id="PRU00042"/>
    </source>
</evidence>
<evidence type="ECO:0000259" key="13">
    <source>
        <dbReference type="PROSITE" id="PS51915"/>
    </source>
</evidence>
<keyword evidence="15" id="KW-1185">Reference proteome</keyword>
<feature type="domain" description="C2H2-type" evidence="12">
    <location>
        <begin position="302"/>
        <end position="329"/>
    </location>
</feature>
<sequence length="361" mass="41035">MEVLIKWSMCRTCKSEDTTELQPLFGSEAPNLLCKYAGINVVLDDGLPDTICNTCLQMLDGVHNFVTTCQQADEQLKSLVRQTIPDFTMTVVENRVRARKQTILQRHDKNPEIEFGEDSIHTDETSLDEKLLEVAAPTVQPAPTAQDEKSGYLSKADRAEYQTNNQANADLAMCISVGSYEGYLVENEVALDNFASESRQPCTEYKIDLGVACVPERHRCIVCSNTYPNASKLADHLRTHLNEKAYQCEVCLKRFTTSCNLSTHIRTHTGEKPYKCNHCSRCFTDRSTHRKHERMHTNERPYACHICLKTFSLSSTRKAHILTHSKEKAHGCLKCNKKFRLPHQLKAHMKTHAHMTMEVES</sequence>
<dbReference type="PROSITE" id="PS51915">
    <property type="entry name" value="ZAD"/>
    <property type="match status" value="1"/>
</dbReference>
<dbReference type="SMART" id="SM00868">
    <property type="entry name" value="zf-AD"/>
    <property type="match status" value="1"/>
</dbReference>
<protein>
    <submittedName>
        <fullName evidence="14">Blast:Zinc finger protein 77</fullName>
    </submittedName>
</protein>
<evidence type="ECO:0000256" key="9">
    <source>
        <dbReference type="ARBA" id="ARBA00023242"/>
    </source>
</evidence>
<dbReference type="InterPro" id="IPR013087">
    <property type="entry name" value="Znf_C2H2_type"/>
</dbReference>
<feature type="binding site" evidence="11">
    <location>
        <position position="13"/>
    </location>
    <ligand>
        <name>Zn(2+)</name>
        <dbReference type="ChEBI" id="CHEBI:29105"/>
    </ligand>
</feature>
<dbReference type="OMA" id="AHACLKC"/>
<dbReference type="Gene3D" id="3.40.1800.20">
    <property type="match status" value="1"/>
</dbReference>
<keyword evidence="3" id="KW-0677">Repeat</keyword>
<keyword evidence="4 10" id="KW-0863">Zinc-finger</keyword>
<organism evidence="14 15">
    <name type="scientific">Drosophila guanche</name>
    <name type="common">Fruit fly</name>
    <dbReference type="NCBI Taxonomy" id="7266"/>
    <lineage>
        <taxon>Eukaryota</taxon>
        <taxon>Metazoa</taxon>
        <taxon>Ecdysozoa</taxon>
        <taxon>Arthropoda</taxon>
        <taxon>Hexapoda</taxon>
        <taxon>Insecta</taxon>
        <taxon>Pterygota</taxon>
        <taxon>Neoptera</taxon>
        <taxon>Endopterygota</taxon>
        <taxon>Diptera</taxon>
        <taxon>Brachycera</taxon>
        <taxon>Muscomorpha</taxon>
        <taxon>Ephydroidea</taxon>
        <taxon>Drosophilidae</taxon>
        <taxon>Drosophila</taxon>
        <taxon>Sophophora</taxon>
    </lineage>
</organism>
<dbReference type="STRING" id="7266.A0A3B0JQD1"/>
<feature type="domain" description="C2H2-type" evidence="12">
    <location>
        <begin position="274"/>
        <end position="301"/>
    </location>
</feature>
<dbReference type="Proteomes" id="UP000268350">
    <property type="component" value="Unassembled WGS sequence"/>
</dbReference>
<dbReference type="PANTHER" id="PTHR16515">
    <property type="entry name" value="PR DOMAIN ZINC FINGER PROTEIN"/>
    <property type="match status" value="1"/>
</dbReference>
<name>A0A3B0JQD1_DROGU</name>
<keyword evidence="8" id="KW-0804">Transcription</keyword>
<dbReference type="EMBL" id="OUUW01000008">
    <property type="protein sequence ID" value="SPP84335.1"/>
    <property type="molecule type" value="Genomic_DNA"/>
</dbReference>
<dbReference type="AlphaFoldDB" id="A0A3B0JQD1"/>
<dbReference type="Pfam" id="PF00096">
    <property type="entry name" value="zf-C2H2"/>
    <property type="match status" value="3"/>
</dbReference>
<feature type="domain" description="ZAD" evidence="13">
    <location>
        <begin position="8"/>
        <end position="79"/>
    </location>
</feature>
<dbReference type="FunFam" id="3.30.160.60:FF:002343">
    <property type="entry name" value="Zinc finger protein 33A"/>
    <property type="match status" value="1"/>
</dbReference>
<keyword evidence="2 11" id="KW-0479">Metal-binding</keyword>